<evidence type="ECO:0008006" key="3">
    <source>
        <dbReference type="Google" id="ProtNLM"/>
    </source>
</evidence>
<name>A0A1I4DI23_9PROT</name>
<protein>
    <recommendedName>
        <fullName evidence="3">Phage terminase, small subunit</fullName>
    </recommendedName>
</protein>
<evidence type="ECO:0000313" key="1">
    <source>
        <dbReference type="EMBL" id="SFK92519.1"/>
    </source>
</evidence>
<keyword evidence="2" id="KW-1185">Reference proteome</keyword>
<organism evidence="1 2">
    <name type="scientific">Nitrosomonas aestuarii</name>
    <dbReference type="NCBI Taxonomy" id="52441"/>
    <lineage>
        <taxon>Bacteria</taxon>
        <taxon>Pseudomonadati</taxon>
        <taxon>Pseudomonadota</taxon>
        <taxon>Betaproteobacteria</taxon>
        <taxon>Nitrosomonadales</taxon>
        <taxon>Nitrosomonadaceae</taxon>
        <taxon>Nitrosomonas</taxon>
    </lineage>
</organism>
<dbReference type="Proteomes" id="UP000199533">
    <property type="component" value="Unassembled WGS sequence"/>
</dbReference>
<accession>A0A1I4DI23</accession>
<evidence type="ECO:0000313" key="2">
    <source>
        <dbReference type="Proteomes" id="UP000199533"/>
    </source>
</evidence>
<dbReference type="STRING" id="52441.SAMN05216302_102132"/>
<dbReference type="EMBL" id="FOSP01000021">
    <property type="protein sequence ID" value="SFK92519.1"/>
    <property type="molecule type" value="Genomic_DNA"/>
</dbReference>
<dbReference type="Pfam" id="PF11985">
    <property type="entry name" value="Phage_Mu_Gp27"/>
    <property type="match status" value="1"/>
</dbReference>
<reference evidence="2" key="1">
    <citation type="submission" date="2016-10" db="EMBL/GenBank/DDBJ databases">
        <authorList>
            <person name="Varghese N."/>
            <person name="Submissions S."/>
        </authorList>
    </citation>
    <scope>NUCLEOTIDE SEQUENCE [LARGE SCALE GENOMIC DNA]</scope>
    <source>
        <strain evidence="2">Nm69</strain>
    </source>
</reference>
<gene>
    <name evidence="1" type="ORF">SAMN05216302_102132</name>
</gene>
<sequence>MWSIIAQTFHQESPARLSGNKIKMARQSKIDALPAEIKEWLDNSLADGNFSGYQLLSDELKLRGYDISHASVHRYGQKIEKRMAAIRAATEAAQILARNTPDQSDELSASVIRMAQSELFDVMVDLQEAEAENDPAKRVKLLSRAALAISNLARAKVIHRKWQDEARERTEKAASAAEKIARKGGLSAESVDQLRREILGIVE</sequence>
<dbReference type="InterPro" id="IPR021874">
    <property type="entry name" value="Phage_Mu_Gp27"/>
</dbReference>
<dbReference type="AlphaFoldDB" id="A0A1I4DI23"/>
<proteinExistence type="predicted"/>